<dbReference type="OrthoDB" id="10030313at2759"/>
<sequence>MAKKDIKGNPKKGLVAQVQPKGASNQPSSQNAAFPKDFEMREYGPLILVHFSSPKAQHQALARVETFYESGSDASNYISLQNPKTKLMCRNYEAFNMPILAIKEWLQAMKISEKALSRSQHNADPYSFPGWWRSFTNLQESNLLDQLWRCGCLKALKDGENPVYLISFINKSAVHHDLLHALYFLHPGYQDMVRKQWLALSKPCRLVITHELLMRGYGEHVWIDEFQAYVSEDQGCFGKKVTEECHQVRLELRAAQSLAWEELDLNVASIFQM</sequence>
<accession>A0A9W9CU06</accession>
<feature type="compositionally biased region" description="Polar residues" evidence="1">
    <location>
        <begin position="22"/>
        <end position="32"/>
    </location>
</feature>
<evidence type="ECO:0000256" key="1">
    <source>
        <dbReference type="SAM" id="MobiDB-lite"/>
    </source>
</evidence>
<protein>
    <submittedName>
        <fullName evidence="2">Enhancer of mRNA decapping</fullName>
    </submittedName>
</protein>
<evidence type="ECO:0000313" key="2">
    <source>
        <dbReference type="EMBL" id="KAJ4387078.1"/>
    </source>
</evidence>
<name>A0A9W9CU06_9PEZI</name>
<dbReference type="Proteomes" id="UP001140453">
    <property type="component" value="Unassembled WGS sequence"/>
</dbReference>
<evidence type="ECO:0000313" key="3">
    <source>
        <dbReference type="Proteomes" id="UP001140453"/>
    </source>
</evidence>
<feature type="region of interest" description="Disordered" evidence="1">
    <location>
        <begin position="1"/>
        <end position="32"/>
    </location>
</feature>
<reference evidence="2" key="1">
    <citation type="submission" date="2022-10" db="EMBL/GenBank/DDBJ databases">
        <title>Tapping the CABI collections for fungal endophytes: first genome assemblies for Collariella, Neodidymelliopsis, Ascochyta clinopodiicola, Didymella pomorum, Didymosphaeria variabile, Neocosmospora piperis and Neocucurbitaria cava.</title>
        <authorList>
            <person name="Hill R."/>
        </authorList>
    </citation>
    <scope>NUCLEOTIDE SEQUENCE</scope>
    <source>
        <strain evidence="2">IMI 355082</strain>
    </source>
</reference>
<dbReference type="EMBL" id="JAPEVB010000005">
    <property type="protein sequence ID" value="KAJ4387078.1"/>
    <property type="molecule type" value="Genomic_DNA"/>
</dbReference>
<keyword evidence="3" id="KW-1185">Reference proteome</keyword>
<comment type="caution">
    <text evidence="2">The sequence shown here is derived from an EMBL/GenBank/DDBJ whole genome shotgun (WGS) entry which is preliminary data.</text>
</comment>
<organism evidence="2 3">
    <name type="scientific">Gnomoniopsis smithogilvyi</name>
    <dbReference type="NCBI Taxonomy" id="1191159"/>
    <lineage>
        <taxon>Eukaryota</taxon>
        <taxon>Fungi</taxon>
        <taxon>Dikarya</taxon>
        <taxon>Ascomycota</taxon>
        <taxon>Pezizomycotina</taxon>
        <taxon>Sordariomycetes</taxon>
        <taxon>Sordariomycetidae</taxon>
        <taxon>Diaporthales</taxon>
        <taxon>Gnomoniaceae</taxon>
        <taxon>Gnomoniopsis</taxon>
    </lineage>
</organism>
<gene>
    <name evidence="2" type="primary">EDC3_2</name>
    <name evidence="2" type="ORF">N0V93_007665</name>
</gene>
<dbReference type="AlphaFoldDB" id="A0A9W9CU06"/>
<proteinExistence type="predicted"/>